<dbReference type="SMART" id="SM00347">
    <property type="entry name" value="HTH_MARR"/>
    <property type="match status" value="1"/>
</dbReference>
<gene>
    <name evidence="3" type="ORF">AMS66_27140</name>
</gene>
<protein>
    <submittedName>
        <fullName evidence="3">MarR family transcriptional regulator</fullName>
    </submittedName>
</protein>
<dbReference type="Gene3D" id="1.10.10.10">
    <property type="entry name" value="Winged helix-like DNA-binding domain superfamily/Winged helix DNA-binding domain"/>
    <property type="match status" value="1"/>
</dbReference>
<dbReference type="PATRIC" id="fig|1705561.3.peg.5707"/>
<dbReference type="SUPFAM" id="SSF46785">
    <property type="entry name" value="Winged helix' DNA-binding domain"/>
    <property type="match status" value="1"/>
</dbReference>
<evidence type="ECO:0000259" key="2">
    <source>
        <dbReference type="PROSITE" id="PS50995"/>
    </source>
</evidence>
<feature type="domain" description="HTH marR-type" evidence="2">
    <location>
        <begin position="1"/>
        <end position="141"/>
    </location>
</feature>
<keyword evidence="4" id="KW-1185">Reference proteome</keyword>
<organism evidence="3 4">
    <name type="scientific">Paenibacillus xylanivorans</name>
    <dbReference type="NCBI Taxonomy" id="1705561"/>
    <lineage>
        <taxon>Bacteria</taxon>
        <taxon>Bacillati</taxon>
        <taxon>Bacillota</taxon>
        <taxon>Bacilli</taxon>
        <taxon>Bacillales</taxon>
        <taxon>Paenibacillaceae</taxon>
        <taxon>Paenibacillus</taxon>
    </lineage>
</organism>
<dbReference type="AlphaFoldDB" id="A0A0M9BKW0"/>
<dbReference type="PANTHER" id="PTHR33164:SF99">
    <property type="entry name" value="MARR FAMILY REGULATORY PROTEIN"/>
    <property type="match status" value="1"/>
</dbReference>
<dbReference type="InterPro" id="IPR036390">
    <property type="entry name" value="WH_DNA-bd_sf"/>
</dbReference>
<reference evidence="3 4" key="1">
    <citation type="submission" date="2015-08" db="EMBL/GenBank/DDBJ databases">
        <title>Draft genome sequence of cellulolytic and xylanolytic Paenibacillus sp. A59, isolated from a decaying forest soil from Patagonia, Argentina.</title>
        <authorList>
            <person name="Ghio S."/>
            <person name="Caceres A.M."/>
            <person name="Talia P."/>
            <person name="Grasso D."/>
            <person name="Campos E."/>
        </authorList>
    </citation>
    <scope>NUCLEOTIDE SEQUENCE [LARGE SCALE GENOMIC DNA]</scope>
    <source>
        <strain evidence="3 4">A59</strain>
    </source>
</reference>
<accession>A0A0M9BKW0</accession>
<dbReference type="RefSeq" id="WP_053783740.1">
    <property type="nucleotide sequence ID" value="NZ_LITU01000081.1"/>
</dbReference>
<dbReference type="InterPro" id="IPR000835">
    <property type="entry name" value="HTH_MarR-typ"/>
</dbReference>
<dbReference type="PANTHER" id="PTHR33164">
    <property type="entry name" value="TRANSCRIPTIONAL REGULATOR, MARR FAMILY"/>
    <property type="match status" value="1"/>
</dbReference>
<name>A0A0M9BKW0_9BACL</name>
<dbReference type="GO" id="GO:0006950">
    <property type="term" value="P:response to stress"/>
    <property type="evidence" value="ECO:0007669"/>
    <property type="project" value="TreeGrafter"/>
</dbReference>
<dbReference type="GO" id="GO:0003700">
    <property type="term" value="F:DNA-binding transcription factor activity"/>
    <property type="evidence" value="ECO:0007669"/>
    <property type="project" value="InterPro"/>
</dbReference>
<dbReference type="EMBL" id="LITU01000081">
    <property type="protein sequence ID" value="KOY13392.1"/>
    <property type="molecule type" value="Genomic_DNA"/>
</dbReference>
<dbReference type="InterPro" id="IPR039422">
    <property type="entry name" value="MarR/SlyA-like"/>
</dbReference>
<dbReference type="OrthoDB" id="3254893at2"/>
<dbReference type="InterPro" id="IPR036388">
    <property type="entry name" value="WH-like_DNA-bd_sf"/>
</dbReference>
<evidence type="ECO:0000256" key="1">
    <source>
        <dbReference type="ARBA" id="ARBA00023125"/>
    </source>
</evidence>
<dbReference type="Pfam" id="PF01047">
    <property type="entry name" value="MarR"/>
    <property type="match status" value="1"/>
</dbReference>
<comment type="caution">
    <text evidence="3">The sequence shown here is derived from an EMBL/GenBank/DDBJ whole genome shotgun (WGS) entry which is preliminary data.</text>
</comment>
<keyword evidence="1" id="KW-0238">DNA-binding</keyword>
<proteinExistence type="predicted"/>
<sequence length="152" mass="17528">MNTPDAKSLVNRYLDASFLVTKRFDTQIRERLGQTITTDQFCALRMIKEKPLCTPSDLAELLCVGKSSITALVNKLVDRDLVHRAGDERDRRVVYLTLTDNGREVYRETEQEIQQLLEPYLVHFKPEEVQNFIESFEKLAALLTHEGGQENE</sequence>
<dbReference type="PRINTS" id="PR00598">
    <property type="entry name" value="HTHMARR"/>
</dbReference>
<dbReference type="GO" id="GO:0003677">
    <property type="term" value="F:DNA binding"/>
    <property type="evidence" value="ECO:0007669"/>
    <property type="project" value="UniProtKB-KW"/>
</dbReference>
<dbReference type="Proteomes" id="UP000037688">
    <property type="component" value="Unassembled WGS sequence"/>
</dbReference>
<dbReference type="PROSITE" id="PS50995">
    <property type="entry name" value="HTH_MARR_2"/>
    <property type="match status" value="1"/>
</dbReference>
<evidence type="ECO:0000313" key="3">
    <source>
        <dbReference type="EMBL" id="KOY13392.1"/>
    </source>
</evidence>
<evidence type="ECO:0000313" key="4">
    <source>
        <dbReference type="Proteomes" id="UP000037688"/>
    </source>
</evidence>